<dbReference type="InterPro" id="IPR050706">
    <property type="entry name" value="Cyclic-di-GMP_PDE-like"/>
</dbReference>
<feature type="domain" description="PAS" evidence="1">
    <location>
        <begin position="201"/>
        <end position="249"/>
    </location>
</feature>
<dbReference type="InterPro" id="IPR003018">
    <property type="entry name" value="GAF"/>
</dbReference>
<dbReference type="InterPro" id="IPR000160">
    <property type="entry name" value="GGDEF_dom"/>
</dbReference>
<dbReference type="Proteomes" id="UP000322454">
    <property type="component" value="Unassembled WGS sequence"/>
</dbReference>
<feature type="domain" description="EAL" evidence="2">
    <location>
        <begin position="515"/>
        <end position="765"/>
    </location>
</feature>
<dbReference type="InterPro" id="IPR035919">
    <property type="entry name" value="EAL_sf"/>
</dbReference>
<dbReference type="Pfam" id="PF00990">
    <property type="entry name" value="GGDEF"/>
    <property type="match status" value="1"/>
</dbReference>
<evidence type="ECO:0000259" key="1">
    <source>
        <dbReference type="PROSITE" id="PS50112"/>
    </source>
</evidence>
<dbReference type="Pfam" id="PF13185">
    <property type="entry name" value="GAF_2"/>
    <property type="match status" value="1"/>
</dbReference>
<dbReference type="SUPFAM" id="SSF55781">
    <property type="entry name" value="GAF domain-like"/>
    <property type="match status" value="1"/>
</dbReference>
<dbReference type="SUPFAM" id="SSF141868">
    <property type="entry name" value="EAL domain-like"/>
    <property type="match status" value="1"/>
</dbReference>
<dbReference type="PANTHER" id="PTHR33121">
    <property type="entry name" value="CYCLIC DI-GMP PHOSPHODIESTERASE PDEF"/>
    <property type="match status" value="1"/>
</dbReference>
<evidence type="ECO:0000313" key="4">
    <source>
        <dbReference type="EMBL" id="RZV38387.1"/>
    </source>
</evidence>
<name>A0A520XAY0_9DELT</name>
<dbReference type="PROSITE" id="PS50883">
    <property type="entry name" value="EAL"/>
    <property type="match status" value="1"/>
</dbReference>
<dbReference type="Gene3D" id="3.30.70.270">
    <property type="match status" value="1"/>
</dbReference>
<reference evidence="4 5" key="1">
    <citation type="submission" date="2019-01" db="EMBL/GenBank/DDBJ databases">
        <title>Insights into ecological role of a new deltaproteobacterial order Candidatus Sinidesulfobacterales (Sva0485) by metagenomics and metatranscriptomics.</title>
        <authorList>
            <person name="Tan S."/>
            <person name="Liu J."/>
            <person name="Fang Y."/>
            <person name="Hedlund B."/>
            <person name="Lian Z.-H."/>
            <person name="Huang L.-Y."/>
            <person name="Li J.-T."/>
            <person name="Huang L.-N."/>
            <person name="Li W.-J."/>
            <person name="Jiang H.-C."/>
            <person name="Dong H.-L."/>
            <person name="Shu W.-S."/>
        </authorList>
    </citation>
    <scope>NUCLEOTIDE SEQUENCE [LARGE SCALE GENOMIC DNA]</scope>
    <source>
        <strain evidence="4">AP4</strain>
    </source>
</reference>
<dbReference type="SMART" id="SM00052">
    <property type="entry name" value="EAL"/>
    <property type="match status" value="1"/>
</dbReference>
<dbReference type="CDD" id="cd00130">
    <property type="entry name" value="PAS"/>
    <property type="match status" value="1"/>
</dbReference>
<sequence>MEKTENFNVDNLNTSQKMYDGLFRSFKSLETMYATLSEVNQIIVRAKDESILFSDICKRIINRGLFVDSFIVLFDSDLNIISSFYNEKSDYLKFLEGHLSTDEAKKGPLITSFTKSKIIINNDTLKNPYVEPWKEELARRGYLSSAAVPVVKKGKTIGVLSLYANEREFFKRETYNLLKEMMLDINYALDKIEDEKWHFMIRTALNSGSDFAIILDKYFKILFVNESAYKIFGYTADELISEHYSKIFEGGSGKESMAKRFLAAIISGEILTDIFAYKTKTGRDIYCYTTITPFFAAGNFSNGVTGGAVDAIEYYITTGKDITDEIKAEETIERLINFDPLTGFPNKKLLKEKIDEFIKDASYMSISNSSHCALVILNPVNFSLINHTYGFDAGSHILKEAGERIKKIIKNFDILARWDADKFAVFLKRLKFDEDALHIINRVLSVLNEPFYYLQDGEKKINISFNAGISVYSKDAGTAQAMFDQAESALLNAKSKGENAVSFFKKEFEESARKKVELKNGLSEAFEKNQFVLHYQPYFDVKTGSIKGAEALLRWRKDGMLVPLMEFIPFMEQSGIITKVENWILEDVSLNIKKWSDEGLKVVPISVNISPTSFADPNLKDNMHAALNKNGVNPNLFNLEIVERTFINNLDYSSKLLGSLKEKGFGLSIDDFGTGYSSLSYLADLPFDILKIDISFVRKMLADKHSRYIVETIIYLSKKLNMKSIAEGVETDEQFNLLKELGCDCIQGFLLSKPLEVEKFKTMLV</sequence>
<dbReference type="GO" id="GO:0071111">
    <property type="term" value="F:cyclic-guanylate-specific phosphodiesterase activity"/>
    <property type="evidence" value="ECO:0007669"/>
    <property type="project" value="InterPro"/>
</dbReference>
<proteinExistence type="predicted"/>
<dbReference type="InterPro" id="IPR043128">
    <property type="entry name" value="Rev_trsase/Diguanyl_cyclase"/>
</dbReference>
<gene>
    <name evidence="4" type="ORF">EVJ48_06995</name>
</gene>
<dbReference type="AlphaFoldDB" id="A0A520XAY0"/>
<dbReference type="PROSITE" id="PS50887">
    <property type="entry name" value="GGDEF"/>
    <property type="match status" value="1"/>
</dbReference>
<dbReference type="CDD" id="cd01948">
    <property type="entry name" value="EAL"/>
    <property type="match status" value="1"/>
</dbReference>
<dbReference type="InterPro" id="IPR029016">
    <property type="entry name" value="GAF-like_dom_sf"/>
</dbReference>
<dbReference type="EMBL" id="SHMQ01000019">
    <property type="protein sequence ID" value="RZV38387.1"/>
    <property type="molecule type" value="Genomic_DNA"/>
</dbReference>
<comment type="caution">
    <text evidence="4">The sequence shown here is derived from an EMBL/GenBank/DDBJ whole genome shotgun (WGS) entry which is preliminary data.</text>
</comment>
<evidence type="ECO:0000313" key="5">
    <source>
        <dbReference type="Proteomes" id="UP000322454"/>
    </source>
</evidence>
<dbReference type="Pfam" id="PF13426">
    <property type="entry name" value="PAS_9"/>
    <property type="match status" value="1"/>
</dbReference>
<accession>A0A520XAY0</accession>
<dbReference type="SUPFAM" id="SSF55785">
    <property type="entry name" value="PYP-like sensor domain (PAS domain)"/>
    <property type="match status" value="1"/>
</dbReference>
<dbReference type="InterPro" id="IPR035965">
    <property type="entry name" value="PAS-like_dom_sf"/>
</dbReference>
<dbReference type="Gene3D" id="3.30.450.20">
    <property type="entry name" value="PAS domain"/>
    <property type="match status" value="1"/>
</dbReference>
<protein>
    <submittedName>
        <fullName evidence="4">EAL domain-containing protein</fullName>
    </submittedName>
</protein>
<dbReference type="NCBIfam" id="TIGR00229">
    <property type="entry name" value="sensory_box"/>
    <property type="match status" value="1"/>
</dbReference>
<dbReference type="Gene3D" id="3.20.20.450">
    <property type="entry name" value="EAL domain"/>
    <property type="match status" value="1"/>
</dbReference>
<dbReference type="Gene3D" id="3.30.450.40">
    <property type="match status" value="1"/>
</dbReference>
<dbReference type="PROSITE" id="PS50112">
    <property type="entry name" value="PAS"/>
    <property type="match status" value="1"/>
</dbReference>
<dbReference type="SUPFAM" id="SSF55073">
    <property type="entry name" value="Nucleotide cyclase"/>
    <property type="match status" value="1"/>
</dbReference>
<dbReference type="InterPro" id="IPR001633">
    <property type="entry name" value="EAL_dom"/>
</dbReference>
<evidence type="ECO:0000259" key="3">
    <source>
        <dbReference type="PROSITE" id="PS50887"/>
    </source>
</evidence>
<dbReference type="NCBIfam" id="TIGR00254">
    <property type="entry name" value="GGDEF"/>
    <property type="match status" value="1"/>
</dbReference>
<dbReference type="Pfam" id="PF00563">
    <property type="entry name" value="EAL"/>
    <property type="match status" value="1"/>
</dbReference>
<dbReference type="PANTHER" id="PTHR33121:SF71">
    <property type="entry name" value="OXYGEN SENSOR PROTEIN DOSP"/>
    <property type="match status" value="1"/>
</dbReference>
<dbReference type="InterPro" id="IPR000014">
    <property type="entry name" value="PAS"/>
</dbReference>
<dbReference type="InterPro" id="IPR029787">
    <property type="entry name" value="Nucleotide_cyclase"/>
</dbReference>
<dbReference type="SMART" id="SM00091">
    <property type="entry name" value="PAS"/>
    <property type="match status" value="1"/>
</dbReference>
<organism evidence="4 5">
    <name type="scientific">Candidatus Acidulodesulfobacterium acidiphilum</name>
    <dbReference type="NCBI Taxonomy" id="2597224"/>
    <lineage>
        <taxon>Bacteria</taxon>
        <taxon>Deltaproteobacteria</taxon>
        <taxon>Candidatus Acidulodesulfobacterales</taxon>
        <taxon>Candidatus Acidulodesulfobacterium</taxon>
    </lineage>
</organism>
<dbReference type="CDD" id="cd01949">
    <property type="entry name" value="GGDEF"/>
    <property type="match status" value="1"/>
</dbReference>
<evidence type="ECO:0000259" key="2">
    <source>
        <dbReference type="PROSITE" id="PS50883"/>
    </source>
</evidence>
<dbReference type="SMART" id="SM00267">
    <property type="entry name" value="GGDEF"/>
    <property type="match status" value="1"/>
</dbReference>
<feature type="domain" description="GGDEF" evidence="3">
    <location>
        <begin position="370"/>
        <end position="506"/>
    </location>
</feature>